<reference evidence="7" key="1">
    <citation type="submission" date="2021-03" db="EMBL/GenBank/DDBJ databases">
        <title>Genomic Encyclopedia of Type Strains, Phase IV (KMG-IV): sequencing the most valuable type-strain genomes for metagenomic binning, comparative biology and taxonomic classification.</title>
        <authorList>
            <person name="Goeker M."/>
        </authorList>
    </citation>
    <scope>NUCLEOTIDE SEQUENCE</scope>
    <source>
        <strain evidence="7">DSM 101588</strain>
    </source>
</reference>
<comment type="caution">
    <text evidence="7">The sequence shown here is derived from an EMBL/GenBank/DDBJ whole genome shotgun (WGS) entry which is preliminary data.</text>
</comment>
<dbReference type="EC" id="3.5.4.16" evidence="5"/>
<dbReference type="PANTHER" id="PTHR11109:SF7">
    <property type="entry name" value="GTP CYCLOHYDROLASE 1"/>
    <property type="match status" value="1"/>
</dbReference>
<dbReference type="InterPro" id="IPR020602">
    <property type="entry name" value="GTP_CycHdrlase_I_dom"/>
</dbReference>
<dbReference type="Gene3D" id="3.30.1130.10">
    <property type="match status" value="1"/>
</dbReference>
<evidence type="ECO:0000256" key="1">
    <source>
        <dbReference type="ARBA" id="ARBA00001052"/>
    </source>
</evidence>
<dbReference type="NCBIfam" id="NF006825">
    <property type="entry name" value="PRK09347.1-2"/>
    <property type="match status" value="1"/>
</dbReference>
<dbReference type="SUPFAM" id="SSF55620">
    <property type="entry name" value="Tetrahydrobiopterin biosynthesis enzymes-like"/>
    <property type="match status" value="1"/>
</dbReference>
<dbReference type="NCBIfam" id="NF006826">
    <property type="entry name" value="PRK09347.1-3"/>
    <property type="match status" value="1"/>
</dbReference>
<dbReference type="InterPro" id="IPR018234">
    <property type="entry name" value="GTP_CycHdrlase_I_CS"/>
</dbReference>
<dbReference type="Pfam" id="PF01227">
    <property type="entry name" value="GTP_cyclohydroI"/>
    <property type="match status" value="1"/>
</dbReference>
<dbReference type="InterPro" id="IPR001474">
    <property type="entry name" value="GTP_CycHdrlase_I"/>
</dbReference>
<name>A0ABS4NE31_9THEO</name>
<dbReference type="Gene3D" id="1.10.286.10">
    <property type="match status" value="1"/>
</dbReference>
<keyword evidence="5" id="KW-0862">Zinc</keyword>
<keyword evidence="8" id="KW-1185">Reference proteome</keyword>
<feature type="binding site" evidence="5">
    <location>
        <position position="148"/>
    </location>
    <ligand>
        <name>Zn(2+)</name>
        <dbReference type="ChEBI" id="CHEBI:29105"/>
    </ligand>
</feature>
<accession>A0ABS4NE31</accession>
<evidence type="ECO:0000256" key="3">
    <source>
        <dbReference type="ARBA" id="ARBA00022563"/>
    </source>
</evidence>
<evidence type="ECO:0000259" key="6">
    <source>
        <dbReference type="Pfam" id="PF01227"/>
    </source>
</evidence>
<sequence>MIDKEKIKKAVFDILEAIGEDPKREGLLETPDRVARMYEEIFSGLHTNVMDVIKTFKEDEHQEIVIVKDIPMYSMCEHHLLPFMGVAHVAYLPRKGTILGLSKLARIVDILAKKPQLQERLTSEIADTIVKAANPLGVAVVVEAEHLCMTMRGIKKPGAKTVTSALRGLFKTDQRSREEVMLLINGKR</sequence>
<dbReference type="NCBIfam" id="TIGR00063">
    <property type="entry name" value="folE"/>
    <property type="match status" value="1"/>
</dbReference>
<dbReference type="HAMAP" id="MF_00223">
    <property type="entry name" value="FolE"/>
    <property type="match status" value="1"/>
</dbReference>
<keyword evidence="5" id="KW-0479">Metal-binding</keyword>
<feature type="binding site" evidence="5">
    <location>
        <position position="76"/>
    </location>
    <ligand>
        <name>Zn(2+)</name>
        <dbReference type="ChEBI" id="CHEBI:29105"/>
    </ligand>
</feature>
<protein>
    <recommendedName>
        <fullName evidence="5">GTP cyclohydrolase 1</fullName>
        <ecNumber evidence="5">3.5.4.16</ecNumber>
    </recommendedName>
    <alternativeName>
        <fullName evidence="5">GTP cyclohydrolase I</fullName>
        <shortName evidence="5">GTP-CH-I</shortName>
    </alternativeName>
</protein>
<dbReference type="PROSITE" id="PS00859">
    <property type="entry name" value="GTP_CYCLOHYDROL_1_1"/>
    <property type="match status" value="1"/>
</dbReference>
<gene>
    <name evidence="5" type="primary">folE</name>
    <name evidence="7" type="ORF">J2Z80_001432</name>
</gene>
<dbReference type="PROSITE" id="PS00860">
    <property type="entry name" value="GTP_CYCLOHYDROL_1_2"/>
    <property type="match status" value="1"/>
</dbReference>
<evidence type="ECO:0000256" key="4">
    <source>
        <dbReference type="ARBA" id="ARBA00022801"/>
    </source>
</evidence>
<evidence type="ECO:0000256" key="5">
    <source>
        <dbReference type="HAMAP-Rule" id="MF_00223"/>
    </source>
</evidence>
<proteinExistence type="inferred from homology"/>
<keyword evidence="5" id="KW-0547">Nucleotide-binding</keyword>
<feature type="domain" description="GTP cyclohydrolase I" evidence="6">
    <location>
        <begin position="7"/>
        <end position="184"/>
    </location>
</feature>
<dbReference type="PANTHER" id="PTHR11109">
    <property type="entry name" value="GTP CYCLOHYDROLASE I"/>
    <property type="match status" value="1"/>
</dbReference>
<dbReference type="Proteomes" id="UP001166402">
    <property type="component" value="Unassembled WGS sequence"/>
</dbReference>
<comment type="subunit">
    <text evidence="5">Homopolymer.</text>
</comment>
<keyword evidence="4 5" id="KW-0378">Hydrolase</keyword>
<evidence type="ECO:0000256" key="2">
    <source>
        <dbReference type="ARBA" id="ARBA00005080"/>
    </source>
</evidence>
<dbReference type="InterPro" id="IPR043134">
    <property type="entry name" value="GTP-CH-I_N"/>
</dbReference>
<organism evidence="7 8">
    <name type="scientific">Thermoanaerobacterium butyriciformans</name>
    <dbReference type="NCBI Taxonomy" id="1702242"/>
    <lineage>
        <taxon>Bacteria</taxon>
        <taxon>Bacillati</taxon>
        <taxon>Bacillota</taxon>
        <taxon>Clostridia</taxon>
        <taxon>Thermoanaerobacterales</taxon>
        <taxon>Thermoanaerobacteraceae</taxon>
        <taxon>Thermoanaerobacterium</taxon>
    </lineage>
</organism>
<evidence type="ECO:0000313" key="8">
    <source>
        <dbReference type="Proteomes" id="UP001166402"/>
    </source>
</evidence>
<keyword evidence="5" id="KW-0342">GTP-binding</keyword>
<evidence type="ECO:0000313" key="7">
    <source>
        <dbReference type="EMBL" id="MBP2071911.1"/>
    </source>
</evidence>
<comment type="pathway">
    <text evidence="2 5">Cofactor biosynthesis; 7,8-dihydroneopterin triphosphate biosynthesis; 7,8-dihydroneopterin triphosphate from GTP: step 1/1.</text>
</comment>
<dbReference type="RefSeq" id="WP_209453767.1">
    <property type="nucleotide sequence ID" value="NZ_JAGGLT010000014.1"/>
</dbReference>
<comment type="catalytic activity">
    <reaction evidence="1 5">
        <text>GTP + H2O = 7,8-dihydroneopterin 3'-triphosphate + formate + H(+)</text>
        <dbReference type="Rhea" id="RHEA:17473"/>
        <dbReference type="ChEBI" id="CHEBI:15377"/>
        <dbReference type="ChEBI" id="CHEBI:15378"/>
        <dbReference type="ChEBI" id="CHEBI:15740"/>
        <dbReference type="ChEBI" id="CHEBI:37565"/>
        <dbReference type="ChEBI" id="CHEBI:58462"/>
        <dbReference type="EC" id="3.5.4.16"/>
    </reaction>
</comment>
<keyword evidence="3 5" id="KW-0554">One-carbon metabolism</keyword>
<dbReference type="GO" id="GO:0003934">
    <property type="term" value="F:GTP cyclohydrolase I activity"/>
    <property type="evidence" value="ECO:0007669"/>
    <property type="project" value="UniProtKB-EC"/>
</dbReference>
<dbReference type="EMBL" id="JAGGLT010000014">
    <property type="protein sequence ID" value="MBP2071911.1"/>
    <property type="molecule type" value="Genomic_DNA"/>
</dbReference>
<comment type="similarity">
    <text evidence="5">Belongs to the GTP cyclohydrolase I family.</text>
</comment>
<dbReference type="InterPro" id="IPR043133">
    <property type="entry name" value="GTP-CH-I_C/QueF"/>
</dbReference>
<feature type="binding site" evidence="5">
    <location>
        <position position="79"/>
    </location>
    <ligand>
        <name>Zn(2+)</name>
        <dbReference type="ChEBI" id="CHEBI:29105"/>
    </ligand>
</feature>